<dbReference type="Proteomes" id="UP000750711">
    <property type="component" value="Unassembled WGS sequence"/>
</dbReference>
<evidence type="ECO:0000313" key="2">
    <source>
        <dbReference type="Proteomes" id="UP000750711"/>
    </source>
</evidence>
<proteinExistence type="predicted"/>
<dbReference type="AlphaFoldDB" id="A0A9P8L7R5"/>
<sequence length="69" mass="7902">MSYADPRVGDGLHDGVDRLQYEDLQAARHIIGWCQNVKNVTGDKSDLIARMEWLADKRAILHDMLDRHA</sequence>
<keyword evidence="2" id="KW-1185">Reference proteome</keyword>
<organism evidence="1 2">
    <name type="scientific">Trichoglossum hirsutum</name>
    <dbReference type="NCBI Taxonomy" id="265104"/>
    <lineage>
        <taxon>Eukaryota</taxon>
        <taxon>Fungi</taxon>
        <taxon>Dikarya</taxon>
        <taxon>Ascomycota</taxon>
        <taxon>Pezizomycotina</taxon>
        <taxon>Geoglossomycetes</taxon>
        <taxon>Geoglossales</taxon>
        <taxon>Geoglossaceae</taxon>
        <taxon>Trichoglossum</taxon>
    </lineage>
</organism>
<protein>
    <submittedName>
        <fullName evidence="1">Uncharacterized protein</fullName>
    </submittedName>
</protein>
<dbReference type="EMBL" id="JAGHQM010001609">
    <property type="protein sequence ID" value="KAH0553084.1"/>
    <property type="molecule type" value="Genomic_DNA"/>
</dbReference>
<accession>A0A9P8L7R5</accession>
<reference evidence="1" key="1">
    <citation type="submission" date="2021-03" db="EMBL/GenBank/DDBJ databases">
        <title>Comparative genomics and phylogenomic investigation of the class Geoglossomycetes provide insights into ecological specialization and systematics.</title>
        <authorList>
            <person name="Melie T."/>
            <person name="Pirro S."/>
            <person name="Miller A.N."/>
            <person name="Quandt A."/>
        </authorList>
    </citation>
    <scope>NUCLEOTIDE SEQUENCE</scope>
    <source>
        <strain evidence="1">CAQ_001_2017</strain>
    </source>
</reference>
<gene>
    <name evidence="1" type="ORF">GP486_006725</name>
</gene>
<evidence type="ECO:0000313" key="1">
    <source>
        <dbReference type="EMBL" id="KAH0553084.1"/>
    </source>
</evidence>
<comment type="caution">
    <text evidence="1">The sequence shown here is derived from an EMBL/GenBank/DDBJ whole genome shotgun (WGS) entry which is preliminary data.</text>
</comment>
<name>A0A9P8L7R5_9PEZI</name>